<feature type="compositionally biased region" description="Basic and acidic residues" evidence="2">
    <location>
        <begin position="368"/>
        <end position="379"/>
    </location>
</feature>
<feature type="coiled-coil region" evidence="1">
    <location>
        <begin position="441"/>
        <end position="468"/>
    </location>
</feature>
<keyword evidence="1" id="KW-0175">Coiled coil</keyword>
<evidence type="ECO:0000256" key="1">
    <source>
        <dbReference type="SAM" id="Coils"/>
    </source>
</evidence>
<name>B8ACB2_ORYSI</name>
<dbReference type="GO" id="GO:0072318">
    <property type="term" value="P:clathrin coat disassembly"/>
    <property type="evidence" value="ECO:0007669"/>
    <property type="project" value="TreeGrafter"/>
</dbReference>
<dbReference type="AlphaFoldDB" id="B8ACB2"/>
<proteinExistence type="predicted"/>
<feature type="compositionally biased region" description="Low complexity" evidence="2">
    <location>
        <begin position="1"/>
        <end position="10"/>
    </location>
</feature>
<reference evidence="3 4" key="1">
    <citation type="journal article" date="2005" name="PLoS Biol.">
        <title>The genomes of Oryza sativa: a history of duplications.</title>
        <authorList>
            <person name="Yu J."/>
            <person name="Wang J."/>
            <person name="Lin W."/>
            <person name="Li S."/>
            <person name="Li H."/>
            <person name="Zhou J."/>
            <person name="Ni P."/>
            <person name="Dong W."/>
            <person name="Hu S."/>
            <person name="Zeng C."/>
            <person name="Zhang J."/>
            <person name="Zhang Y."/>
            <person name="Li R."/>
            <person name="Xu Z."/>
            <person name="Li S."/>
            <person name="Li X."/>
            <person name="Zheng H."/>
            <person name="Cong L."/>
            <person name="Lin L."/>
            <person name="Yin J."/>
            <person name="Geng J."/>
            <person name="Li G."/>
            <person name="Shi J."/>
            <person name="Liu J."/>
            <person name="Lv H."/>
            <person name="Li J."/>
            <person name="Wang J."/>
            <person name="Deng Y."/>
            <person name="Ran L."/>
            <person name="Shi X."/>
            <person name="Wang X."/>
            <person name="Wu Q."/>
            <person name="Li C."/>
            <person name="Ren X."/>
            <person name="Wang J."/>
            <person name="Wang X."/>
            <person name="Li D."/>
            <person name="Liu D."/>
            <person name="Zhang X."/>
            <person name="Ji Z."/>
            <person name="Zhao W."/>
            <person name="Sun Y."/>
            <person name="Zhang Z."/>
            <person name="Bao J."/>
            <person name="Han Y."/>
            <person name="Dong L."/>
            <person name="Ji J."/>
            <person name="Chen P."/>
            <person name="Wu S."/>
            <person name="Liu J."/>
            <person name="Xiao Y."/>
            <person name="Bu D."/>
            <person name="Tan J."/>
            <person name="Yang L."/>
            <person name="Ye C."/>
            <person name="Zhang J."/>
            <person name="Xu J."/>
            <person name="Zhou Y."/>
            <person name="Yu Y."/>
            <person name="Zhang B."/>
            <person name="Zhuang S."/>
            <person name="Wei H."/>
            <person name="Liu B."/>
            <person name="Lei M."/>
            <person name="Yu H."/>
            <person name="Li Y."/>
            <person name="Xu H."/>
            <person name="Wei S."/>
            <person name="He X."/>
            <person name="Fang L."/>
            <person name="Zhang Z."/>
            <person name="Zhang Y."/>
            <person name="Huang X."/>
            <person name="Su Z."/>
            <person name="Tong W."/>
            <person name="Li J."/>
            <person name="Tong Z."/>
            <person name="Li S."/>
            <person name="Ye J."/>
            <person name="Wang L."/>
            <person name="Fang L."/>
            <person name="Lei T."/>
            <person name="Chen C."/>
            <person name="Chen H."/>
            <person name="Xu Z."/>
            <person name="Li H."/>
            <person name="Huang H."/>
            <person name="Zhang F."/>
            <person name="Xu H."/>
            <person name="Li N."/>
            <person name="Zhao C."/>
            <person name="Li S."/>
            <person name="Dong L."/>
            <person name="Huang Y."/>
            <person name="Li L."/>
            <person name="Xi Y."/>
            <person name="Qi Q."/>
            <person name="Li W."/>
            <person name="Zhang B."/>
            <person name="Hu W."/>
            <person name="Zhang Y."/>
            <person name="Tian X."/>
            <person name="Jiao Y."/>
            <person name="Liang X."/>
            <person name="Jin J."/>
            <person name="Gao L."/>
            <person name="Zheng W."/>
            <person name="Hao B."/>
            <person name="Liu S."/>
            <person name="Wang W."/>
            <person name="Yuan L."/>
            <person name="Cao M."/>
            <person name="McDermott J."/>
            <person name="Samudrala R."/>
            <person name="Wang J."/>
            <person name="Wong G.K."/>
            <person name="Yang H."/>
        </authorList>
    </citation>
    <scope>NUCLEOTIDE SEQUENCE [LARGE SCALE GENOMIC DNA]</scope>
    <source>
        <strain evidence="4">cv. 93-11</strain>
    </source>
</reference>
<dbReference type="Proteomes" id="UP000007015">
    <property type="component" value="Chromosome 1"/>
</dbReference>
<keyword evidence="4" id="KW-1185">Reference proteome</keyword>
<dbReference type="GO" id="GO:0072583">
    <property type="term" value="P:clathrin-dependent endocytosis"/>
    <property type="evidence" value="ECO:0007669"/>
    <property type="project" value="TreeGrafter"/>
</dbReference>
<dbReference type="PANTHER" id="PTHR23172">
    <property type="entry name" value="AUXILIN/CYCLIN G-ASSOCIATED KINASE-RELATED"/>
    <property type="match status" value="1"/>
</dbReference>
<feature type="region of interest" description="Disordered" evidence="2">
    <location>
        <begin position="1"/>
        <end position="26"/>
    </location>
</feature>
<evidence type="ECO:0000256" key="2">
    <source>
        <dbReference type="SAM" id="MobiDB-lite"/>
    </source>
</evidence>
<dbReference type="EMBL" id="CM000126">
    <property type="protein sequence ID" value="EEC71147.1"/>
    <property type="molecule type" value="Genomic_DNA"/>
</dbReference>
<feature type="compositionally biased region" description="Low complexity" evidence="2">
    <location>
        <begin position="342"/>
        <end position="351"/>
    </location>
</feature>
<dbReference type="PANTHER" id="PTHR23172:SF100">
    <property type="entry name" value="OS01G0634300 PROTEIN"/>
    <property type="match status" value="1"/>
</dbReference>
<dbReference type="STRING" id="39946.B8ACB2"/>
<dbReference type="GO" id="GO:0005737">
    <property type="term" value="C:cytoplasm"/>
    <property type="evidence" value="ECO:0007669"/>
    <property type="project" value="TreeGrafter"/>
</dbReference>
<feature type="region of interest" description="Disordered" evidence="2">
    <location>
        <begin position="588"/>
        <end position="608"/>
    </location>
</feature>
<evidence type="ECO:0000313" key="4">
    <source>
        <dbReference type="Proteomes" id="UP000007015"/>
    </source>
</evidence>
<organism evidence="3 4">
    <name type="scientific">Oryza sativa subsp. indica</name>
    <name type="common">Rice</name>
    <dbReference type="NCBI Taxonomy" id="39946"/>
    <lineage>
        <taxon>Eukaryota</taxon>
        <taxon>Viridiplantae</taxon>
        <taxon>Streptophyta</taxon>
        <taxon>Embryophyta</taxon>
        <taxon>Tracheophyta</taxon>
        <taxon>Spermatophyta</taxon>
        <taxon>Magnoliopsida</taxon>
        <taxon>Liliopsida</taxon>
        <taxon>Poales</taxon>
        <taxon>Poaceae</taxon>
        <taxon>BOP clade</taxon>
        <taxon>Oryzoideae</taxon>
        <taxon>Oryzeae</taxon>
        <taxon>Oryzinae</taxon>
        <taxon>Oryza</taxon>
        <taxon>Oryza sativa</taxon>
    </lineage>
</organism>
<dbReference type="GO" id="GO:0031982">
    <property type="term" value="C:vesicle"/>
    <property type="evidence" value="ECO:0007669"/>
    <property type="project" value="TreeGrafter"/>
</dbReference>
<feature type="compositionally biased region" description="Polar residues" evidence="2">
    <location>
        <begin position="588"/>
        <end position="600"/>
    </location>
</feature>
<dbReference type="Gramene" id="BGIOSGA001160-TA">
    <property type="protein sequence ID" value="BGIOSGA001160-PA"/>
    <property type="gene ID" value="BGIOSGA001160"/>
</dbReference>
<sequence>MEELAAAAAPPRHRERRRHRRKASSTDAAAAAYGDVFGGPPQFAAAFDGVPADYGEVFGGVAASCSIPYLDLPPAAARDDGAGAGAYGEIFGRFDFGDFAEPYEDLLAEAVALAAEIASSSESSRSSVRKESGQLDADPSILHQHYSTVGYDQHFDEDEFSPISSPPDSGKQFSMSYNKATRGRPDDIVKMTTCMVEPPISYVVDSRNISNKSAMDQVVVVDCDTFANGEKGSMGLTFPSSSSLKSASSDSVADQNLHTPICHPISKNDCEDEDYHKRLSTHSASSEEVPSPDYPFLRVSNNSLHTQPIKVQPPLLAPSKLLNKKESKANGEKGSTGLTFPSSSSVKSASSDPMADQNLHTPTCHPISKTDCEDEDYHKRLSTHSASSEDVPSPDYPFLRVPNNSLHTQPIKVQPPSKLLNKKESKANGDSEVSTNSAAAAAAIKEAMEFAEARLKAAKELMERKGDSFKLRKKPGHHRGTKSTELKESMAPEEVRVYDEKLTMRRIVKEEKTYEETALVNKNGDSSAVNLTHCDHNEKGVLQPRKPQHTAQSGSKLEQLGKWTSGAEFYELISPDQKCKTNSVTCEGDNVQTTNPSSKLGQFEKGKGETTSGDFVGCGKSWDGGDIAELRMEHVNLREYAIGSTEDGCKAPTAPEISFSNEKPTYQESTETHFKECVGAQNYQERYGDDGAFEISCEYHEFRNENIDEKKASQVKVSKLEESVEYYETPNFQKSSSIAHGETETVEKEKMFSFSDELRPQNKNIGITEAPPESLIHKEIKKFGTEEKAYITLEGDVVQKSGSLEREANITLESASANENEEAEEANAFVEGINVMETHVSTYGTSVEDSDQIQDSENRMDGMGDLVSHGNEEAAKDPWLDNSEKSQVEEIFSHEEGQLSVEGGIDGGPNDAYAGVNAINDGNVCLF</sequence>
<feature type="region of interest" description="Disordered" evidence="2">
    <location>
        <begin position="326"/>
        <end position="435"/>
    </location>
</feature>
<dbReference type="HOGENOM" id="CLU_315325_0_0_1"/>
<accession>B8ACB2</accession>
<feature type="region of interest" description="Disordered" evidence="2">
    <location>
        <begin position="276"/>
        <end position="299"/>
    </location>
</feature>
<feature type="compositionally biased region" description="Basic residues" evidence="2">
    <location>
        <begin position="11"/>
        <end position="23"/>
    </location>
</feature>
<dbReference type="GO" id="GO:0030276">
    <property type="term" value="F:clathrin binding"/>
    <property type="evidence" value="ECO:0007669"/>
    <property type="project" value="TreeGrafter"/>
</dbReference>
<evidence type="ECO:0000313" key="3">
    <source>
        <dbReference type="EMBL" id="EEC71147.1"/>
    </source>
</evidence>
<protein>
    <submittedName>
        <fullName evidence="3">Uncharacterized protein</fullName>
    </submittedName>
</protein>
<gene>
    <name evidence="3" type="ORF">OsI_02975</name>
</gene>